<dbReference type="InterPro" id="IPR013216">
    <property type="entry name" value="Methyltransf_11"/>
</dbReference>
<keyword evidence="3" id="KW-1185">Reference proteome</keyword>
<dbReference type="EMBL" id="RFFH01000007">
    <property type="protein sequence ID" value="RMI31287.1"/>
    <property type="molecule type" value="Genomic_DNA"/>
</dbReference>
<reference evidence="2 3" key="1">
    <citation type="submission" date="2018-10" db="EMBL/GenBank/DDBJ databases">
        <title>Isolation from cow dung.</title>
        <authorList>
            <person name="Ling L."/>
        </authorList>
    </citation>
    <scope>NUCLEOTIDE SEQUENCE [LARGE SCALE GENOMIC DNA]</scope>
    <source>
        <strain evidence="2 3">NEAU-LL90</strain>
    </source>
</reference>
<organism evidence="2 3">
    <name type="scientific">Nocardia stercoris</name>
    <dbReference type="NCBI Taxonomy" id="2483361"/>
    <lineage>
        <taxon>Bacteria</taxon>
        <taxon>Bacillati</taxon>
        <taxon>Actinomycetota</taxon>
        <taxon>Actinomycetes</taxon>
        <taxon>Mycobacteriales</taxon>
        <taxon>Nocardiaceae</taxon>
        <taxon>Nocardia</taxon>
    </lineage>
</organism>
<keyword evidence="2" id="KW-0489">Methyltransferase</keyword>
<dbReference type="Proteomes" id="UP000279275">
    <property type="component" value="Unassembled WGS sequence"/>
</dbReference>
<sequence length="191" mass="20769">MTMNCWHRLLCRSTVWERVSGTRIVPWALAGTDLGDRTLEIGPGYGANIAALHRHTTDLTGLEIDPDLADRLRTRHPGRLRVIDGDGTAMPLPDSTFGSVVCFTMLHHVPSPAQQDTLFAEALRVVRPGGVFAGADGLDTRLFRFQHLGDTCVPVPPDTLPARLTAAGFTDIRVDPGTAMFRFSARRPAGS</sequence>
<name>A0A3M2L0N8_9NOCA</name>
<dbReference type="InterPro" id="IPR029063">
    <property type="entry name" value="SAM-dependent_MTases_sf"/>
</dbReference>
<keyword evidence="2" id="KW-0808">Transferase</keyword>
<dbReference type="CDD" id="cd02440">
    <property type="entry name" value="AdoMet_MTases"/>
    <property type="match status" value="1"/>
</dbReference>
<dbReference type="Pfam" id="PF08241">
    <property type="entry name" value="Methyltransf_11"/>
    <property type="match status" value="1"/>
</dbReference>
<accession>A0A3M2L0N8</accession>
<evidence type="ECO:0000259" key="1">
    <source>
        <dbReference type="Pfam" id="PF08241"/>
    </source>
</evidence>
<dbReference type="AlphaFoldDB" id="A0A3M2L0N8"/>
<dbReference type="RefSeq" id="WP_122189237.1">
    <property type="nucleotide sequence ID" value="NZ_RFFH01000007.1"/>
</dbReference>
<dbReference type="GO" id="GO:0032259">
    <property type="term" value="P:methylation"/>
    <property type="evidence" value="ECO:0007669"/>
    <property type="project" value="UniProtKB-KW"/>
</dbReference>
<dbReference type="OrthoDB" id="9805171at2"/>
<dbReference type="GO" id="GO:0008757">
    <property type="term" value="F:S-adenosylmethionine-dependent methyltransferase activity"/>
    <property type="evidence" value="ECO:0007669"/>
    <property type="project" value="InterPro"/>
</dbReference>
<gene>
    <name evidence="2" type="ORF">EBN03_18140</name>
</gene>
<proteinExistence type="predicted"/>
<feature type="domain" description="Methyltransferase type 11" evidence="1">
    <location>
        <begin position="39"/>
        <end position="133"/>
    </location>
</feature>
<protein>
    <submittedName>
        <fullName evidence="2">Class I SAM-dependent methyltransferase</fullName>
    </submittedName>
</protein>
<comment type="caution">
    <text evidence="2">The sequence shown here is derived from an EMBL/GenBank/DDBJ whole genome shotgun (WGS) entry which is preliminary data.</text>
</comment>
<dbReference type="Gene3D" id="3.40.50.150">
    <property type="entry name" value="Vaccinia Virus protein VP39"/>
    <property type="match status" value="1"/>
</dbReference>
<evidence type="ECO:0000313" key="2">
    <source>
        <dbReference type="EMBL" id="RMI31287.1"/>
    </source>
</evidence>
<dbReference type="SUPFAM" id="SSF53335">
    <property type="entry name" value="S-adenosyl-L-methionine-dependent methyltransferases"/>
    <property type="match status" value="1"/>
</dbReference>
<evidence type="ECO:0000313" key="3">
    <source>
        <dbReference type="Proteomes" id="UP000279275"/>
    </source>
</evidence>